<reference evidence="12" key="1">
    <citation type="submission" date="2025-08" db="UniProtKB">
        <authorList>
            <consortium name="Ensembl"/>
        </authorList>
    </citation>
    <scope>IDENTIFICATION</scope>
</reference>
<accession>A0A8P4K9T1</accession>
<protein>
    <recommendedName>
        <fullName evidence="11">Fucolectin tachylectin-4 pentraxin-1 domain-containing protein</fullName>
    </recommendedName>
</protein>
<dbReference type="InterPro" id="IPR008979">
    <property type="entry name" value="Galactose-bd-like_sf"/>
</dbReference>
<reference evidence="12" key="2">
    <citation type="submission" date="2025-09" db="UniProtKB">
        <authorList>
            <consortium name="Ensembl"/>
        </authorList>
    </citation>
    <scope>IDENTIFICATION</scope>
</reference>
<evidence type="ECO:0000256" key="10">
    <source>
        <dbReference type="SAM" id="SignalP"/>
    </source>
</evidence>
<keyword evidence="13" id="KW-1185">Reference proteome</keyword>
<evidence type="ECO:0000313" key="13">
    <source>
        <dbReference type="Proteomes" id="UP000694389"/>
    </source>
</evidence>
<keyword evidence="10" id="KW-0732">Signal</keyword>
<dbReference type="GO" id="GO:0010185">
    <property type="term" value="P:regulation of cellular defense response"/>
    <property type="evidence" value="ECO:0007669"/>
    <property type="project" value="UniProtKB-ARBA"/>
</dbReference>
<comment type="subcellular location">
    <subcellularLocation>
        <location evidence="2">Secreted</location>
    </subcellularLocation>
</comment>
<dbReference type="GO" id="GO:0042806">
    <property type="term" value="F:fucose binding"/>
    <property type="evidence" value="ECO:0007669"/>
    <property type="project" value="UniProtKB-ARBA"/>
</dbReference>
<comment type="subunit">
    <text evidence="4">Homotrimer.</text>
</comment>
<evidence type="ECO:0000256" key="7">
    <source>
        <dbReference type="ARBA" id="ARBA00022734"/>
    </source>
</evidence>
<feature type="domain" description="Fucolectin tachylectin-4 pentraxin-1" evidence="11">
    <location>
        <begin position="170"/>
        <end position="309"/>
    </location>
</feature>
<keyword evidence="8" id="KW-0106">Calcium</keyword>
<dbReference type="SMART" id="SM00607">
    <property type="entry name" value="FTP"/>
    <property type="match status" value="2"/>
</dbReference>
<evidence type="ECO:0000256" key="2">
    <source>
        <dbReference type="ARBA" id="ARBA00004613"/>
    </source>
</evidence>
<evidence type="ECO:0000256" key="1">
    <source>
        <dbReference type="ARBA" id="ARBA00002219"/>
    </source>
</evidence>
<dbReference type="InterPro" id="IPR006585">
    <property type="entry name" value="FTP1"/>
</dbReference>
<evidence type="ECO:0000313" key="12">
    <source>
        <dbReference type="Ensembl" id="ENSDLAP00005070544.1"/>
    </source>
</evidence>
<evidence type="ECO:0000256" key="3">
    <source>
        <dbReference type="ARBA" id="ARBA00010147"/>
    </source>
</evidence>
<dbReference type="InterPro" id="IPR051941">
    <property type="entry name" value="BG_Antigen-Binding_Lectin"/>
</dbReference>
<feature type="chain" id="PRO_5045824533" description="Fucolectin tachylectin-4 pentraxin-1 domain-containing protein" evidence="10">
    <location>
        <begin position="27"/>
        <end position="315"/>
    </location>
</feature>
<dbReference type="SUPFAM" id="SSF49785">
    <property type="entry name" value="Galactose-binding domain-like"/>
    <property type="match status" value="2"/>
</dbReference>
<dbReference type="GO" id="GO:0046872">
    <property type="term" value="F:metal ion binding"/>
    <property type="evidence" value="ECO:0007669"/>
    <property type="project" value="UniProtKB-KW"/>
</dbReference>
<dbReference type="Gene3D" id="2.60.120.260">
    <property type="entry name" value="Galactose-binding domain-like"/>
    <property type="match status" value="2"/>
</dbReference>
<feature type="domain" description="Fucolectin tachylectin-4 pentraxin-1" evidence="11">
    <location>
        <begin position="27"/>
        <end position="169"/>
    </location>
</feature>
<dbReference type="Proteomes" id="UP000694389">
    <property type="component" value="Unassembled WGS sequence"/>
</dbReference>
<proteinExistence type="inferred from homology"/>
<dbReference type="AlphaFoldDB" id="A0A8P4K9T1"/>
<keyword evidence="6" id="KW-0479">Metal-binding</keyword>
<keyword evidence="5" id="KW-0964">Secreted</keyword>
<feature type="signal peptide" evidence="10">
    <location>
        <begin position="1"/>
        <end position="26"/>
    </location>
</feature>
<evidence type="ECO:0000256" key="8">
    <source>
        <dbReference type="ARBA" id="ARBA00022837"/>
    </source>
</evidence>
<name>A0A8P4K9T1_DICLA</name>
<sequence>MEMEGFCNYSCLFVCLFVCRHQVASSLVNVAPSGTATQSSTASGGYPYKAIDGNRDPVYSHGSCSHTSGGLSSWWSLLLPGLYKVARISITNRYEIPERINNAKILIGNSLENNGNNNPSCAVISSIPGGATSTFQCGGMIGRLVNVYLYHTNPEVVLTLCELEVYGGNGTATQSSTASGGYPDKAIDGNRDPVYSHGSCSHTGGGFSSWWSLLLPGLYKVARISITNRYEIPERINNAKILIGSSLENNGNNNPSCAVISSIPGGATSTFQCGGMIGRLVNVYVYRTNLQAVLTLCELEVYGGYSCIKQSVLIL</sequence>
<evidence type="ECO:0000256" key="5">
    <source>
        <dbReference type="ARBA" id="ARBA00022525"/>
    </source>
</evidence>
<comment type="similarity">
    <text evidence="3">Belongs to the fucolectin family.</text>
</comment>
<dbReference type="GO" id="GO:0005576">
    <property type="term" value="C:extracellular region"/>
    <property type="evidence" value="ECO:0007669"/>
    <property type="project" value="UniProtKB-SubCell"/>
</dbReference>
<dbReference type="PANTHER" id="PTHR45713">
    <property type="entry name" value="FTP DOMAIN-CONTAINING PROTEIN"/>
    <property type="match status" value="1"/>
</dbReference>
<dbReference type="PANTHER" id="PTHR45713:SF8">
    <property type="entry name" value="SI:CH211-215K15.4"/>
    <property type="match status" value="1"/>
</dbReference>
<organism evidence="12 13">
    <name type="scientific">Dicentrarchus labrax</name>
    <name type="common">European seabass</name>
    <name type="synonym">Morone labrax</name>
    <dbReference type="NCBI Taxonomy" id="13489"/>
    <lineage>
        <taxon>Eukaryota</taxon>
        <taxon>Metazoa</taxon>
        <taxon>Chordata</taxon>
        <taxon>Craniata</taxon>
        <taxon>Vertebrata</taxon>
        <taxon>Euteleostomi</taxon>
        <taxon>Actinopterygii</taxon>
        <taxon>Neopterygii</taxon>
        <taxon>Teleostei</taxon>
        <taxon>Neoteleostei</taxon>
        <taxon>Acanthomorphata</taxon>
        <taxon>Eupercaria</taxon>
        <taxon>Moronidae</taxon>
        <taxon>Dicentrarchus</taxon>
    </lineage>
</organism>
<dbReference type="Pfam" id="PF22633">
    <property type="entry name" value="F5_F8_type_C_2"/>
    <property type="match status" value="2"/>
</dbReference>
<evidence type="ECO:0000256" key="6">
    <source>
        <dbReference type="ARBA" id="ARBA00022723"/>
    </source>
</evidence>
<dbReference type="GO" id="GO:0001868">
    <property type="term" value="P:regulation of complement activation, lectin pathway"/>
    <property type="evidence" value="ECO:0007669"/>
    <property type="project" value="UniProtKB-ARBA"/>
</dbReference>
<keyword evidence="7" id="KW-0430">Lectin</keyword>
<comment type="function">
    <text evidence="1">Acts as a defensive agent. Recognizes blood group fucosylated oligosaccharides including A, B, H and Lewis B-type antigens. Does not recognize Lewis A antigen and has low affinity for monovalent haptens.</text>
</comment>
<evidence type="ECO:0000256" key="4">
    <source>
        <dbReference type="ARBA" id="ARBA00011233"/>
    </source>
</evidence>
<evidence type="ECO:0000256" key="9">
    <source>
        <dbReference type="ARBA" id="ARBA00023157"/>
    </source>
</evidence>
<dbReference type="GeneTree" id="ENSGT01060000248575"/>
<keyword evidence="9" id="KW-1015">Disulfide bond</keyword>
<evidence type="ECO:0000259" key="11">
    <source>
        <dbReference type="SMART" id="SM00607"/>
    </source>
</evidence>
<dbReference type="Ensembl" id="ENSDLAT00005072771.1">
    <property type="protein sequence ID" value="ENSDLAP00005070544.1"/>
    <property type="gene ID" value="ENSDLAG00005029142.1"/>
</dbReference>